<dbReference type="RefSeq" id="WP_149497042.1">
    <property type="nucleotide sequence ID" value="NZ_JASZZN010000009.1"/>
</dbReference>
<proteinExistence type="predicted"/>
<dbReference type="PANTHER" id="PTHR43861:SF1">
    <property type="entry name" value="TRANS-ACONITATE 2-METHYLTRANSFERASE"/>
    <property type="match status" value="1"/>
</dbReference>
<dbReference type="PANTHER" id="PTHR43861">
    <property type="entry name" value="TRANS-ACONITATE 2-METHYLTRANSFERASE-RELATED"/>
    <property type="match status" value="1"/>
</dbReference>
<dbReference type="Proteomes" id="UP001239462">
    <property type="component" value="Unassembled WGS sequence"/>
</dbReference>
<dbReference type="EMBL" id="JASZZN010000009">
    <property type="protein sequence ID" value="MDM4016470.1"/>
    <property type="molecule type" value="Genomic_DNA"/>
</dbReference>
<accession>A0ABT7PIZ5</accession>
<protein>
    <submittedName>
        <fullName evidence="1">Methyltransferase domain-containing protein</fullName>
    </submittedName>
</protein>
<dbReference type="Gene3D" id="3.40.50.150">
    <property type="entry name" value="Vaccinia Virus protein VP39"/>
    <property type="match status" value="1"/>
</dbReference>
<dbReference type="CDD" id="cd02440">
    <property type="entry name" value="AdoMet_MTases"/>
    <property type="match status" value="1"/>
</dbReference>
<reference evidence="1 2" key="1">
    <citation type="submission" date="2023-06" db="EMBL/GenBank/DDBJ databases">
        <title>Roseiconus lacunae JC819 isolated from Gulf of Mannar region, Tamil Nadu.</title>
        <authorList>
            <person name="Pk S."/>
            <person name="Ch S."/>
            <person name="Ch V.R."/>
        </authorList>
    </citation>
    <scope>NUCLEOTIDE SEQUENCE [LARGE SCALE GENOMIC DNA]</scope>
    <source>
        <strain evidence="1 2">JC819</strain>
    </source>
</reference>
<keyword evidence="1" id="KW-0489">Methyltransferase</keyword>
<dbReference type="InterPro" id="IPR029063">
    <property type="entry name" value="SAM-dependent_MTases_sf"/>
</dbReference>
<comment type="caution">
    <text evidence="1">The sequence shown here is derived from an EMBL/GenBank/DDBJ whole genome shotgun (WGS) entry which is preliminary data.</text>
</comment>
<dbReference type="InterPro" id="IPR023149">
    <property type="entry name" value="Trans_acon_MeTrfase_C"/>
</dbReference>
<dbReference type="GO" id="GO:0008168">
    <property type="term" value="F:methyltransferase activity"/>
    <property type="evidence" value="ECO:0007669"/>
    <property type="project" value="UniProtKB-KW"/>
</dbReference>
<dbReference type="GO" id="GO:0032259">
    <property type="term" value="P:methylation"/>
    <property type="evidence" value="ECO:0007669"/>
    <property type="project" value="UniProtKB-KW"/>
</dbReference>
<evidence type="ECO:0000313" key="2">
    <source>
        <dbReference type="Proteomes" id="UP001239462"/>
    </source>
</evidence>
<gene>
    <name evidence="1" type="ORF">QTN89_13580</name>
</gene>
<name>A0ABT7PIZ5_9BACT</name>
<sequence>MNWNAGHYLRYGNERTRAAVDLAARIRLDLPEKVVDLGCGPGNSTQVLRQRWMNSEIIGIDNSPEMIAAARKAFPDENWQLADVACWTPASAFDLVYSNAMLQWMPDHANLIPVLFGMVAPGGALAFQIPSGTYAVVRTLIHEISHKPEWTDQLEAARTMLTMESPSFYYDVLAAEASEIDIWETEYCHVMDSPNAIVDWIASTGLSPFLAALASDDQRAEFVSELKRRVYGSYETRVDGKILFDFRRTFVIAYR</sequence>
<keyword evidence="2" id="KW-1185">Reference proteome</keyword>
<keyword evidence="1" id="KW-0808">Transferase</keyword>
<dbReference type="SUPFAM" id="SSF53335">
    <property type="entry name" value="S-adenosyl-L-methionine-dependent methyltransferases"/>
    <property type="match status" value="1"/>
</dbReference>
<dbReference type="Pfam" id="PF13489">
    <property type="entry name" value="Methyltransf_23"/>
    <property type="match status" value="1"/>
</dbReference>
<organism evidence="1 2">
    <name type="scientific">Roseiconus lacunae</name>
    <dbReference type="NCBI Taxonomy" id="2605694"/>
    <lineage>
        <taxon>Bacteria</taxon>
        <taxon>Pseudomonadati</taxon>
        <taxon>Planctomycetota</taxon>
        <taxon>Planctomycetia</taxon>
        <taxon>Pirellulales</taxon>
        <taxon>Pirellulaceae</taxon>
        <taxon>Roseiconus</taxon>
    </lineage>
</organism>
<dbReference type="Gene3D" id="1.10.150.290">
    <property type="entry name" value="S-adenosyl-L-methionine-dependent methyltransferases"/>
    <property type="match status" value="1"/>
</dbReference>
<evidence type="ECO:0000313" key="1">
    <source>
        <dbReference type="EMBL" id="MDM4016470.1"/>
    </source>
</evidence>